<proteinExistence type="predicted"/>
<dbReference type="EMBL" id="GGEC01020810">
    <property type="protein sequence ID" value="MBX01294.1"/>
    <property type="molecule type" value="Transcribed_RNA"/>
</dbReference>
<evidence type="ECO:0000313" key="1">
    <source>
        <dbReference type="EMBL" id="MBX01294.1"/>
    </source>
</evidence>
<organism evidence="1">
    <name type="scientific">Rhizophora mucronata</name>
    <name type="common">Asiatic mangrove</name>
    <dbReference type="NCBI Taxonomy" id="61149"/>
    <lineage>
        <taxon>Eukaryota</taxon>
        <taxon>Viridiplantae</taxon>
        <taxon>Streptophyta</taxon>
        <taxon>Embryophyta</taxon>
        <taxon>Tracheophyta</taxon>
        <taxon>Spermatophyta</taxon>
        <taxon>Magnoliopsida</taxon>
        <taxon>eudicotyledons</taxon>
        <taxon>Gunneridae</taxon>
        <taxon>Pentapetalae</taxon>
        <taxon>rosids</taxon>
        <taxon>fabids</taxon>
        <taxon>Malpighiales</taxon>
        <taxon>Rhizophoraceae</taxon>
        <taxon>Rhizophora</taxon>
    </lineage>
</organism>
<accession>A0A2P2K6D9</accession>
<reference evidence="1" key="1">
    <citation type="submission" date="2018-02" db="EMBL/GenBank/DDBJ databases">
        <title>Rhizophora mucronata_Transcriptome.</title>
        <authorList>
            <person name="Meera S.P."/>
            <person name="Sreeshan A."/>
            <person name="Augustine A."/>
        </authorList>
    </citation>
    <scope>NUCLEOTIDE SEQUENCE</scope>
    <source>
        <tissue evidence="1">Leaf</tissue>
    </source>
</reference>
<protein>
    <submittedName>
        <fullName evidence="1">Uncharacterized protein</fullName>
    </submittedName>
</protein>
<dbReference type="AlphaFoldDB" id="A0A2P2K6D9"/>
<sequence length="31" mass="3402">MPVVWGSQHESGNLCGLGKFFFIFVIGLCSK</sequence>
<name>A0A2P2K6D9_RHIMU</name>